<dbReference type="Pfam" id="PF00612">
    <property type="entry name" value="IQ"/>
    <property type="match status" value="1"/>
</dbReference>
<dbReference type="CDD" id="cd23767">
    <property type="entry name" value="IQCD"/>
    <property type="match status" value="1"/>
</dbReference>
<dbReference type="PANTHER" id="PTHR32295:SF41">
    <property type="entry name" value="PROTEIN IQ-DOMAIN 11"/>
    <property type="match status" value="1"/>
</dbReference>
<evidence type="ECO:0000313" key="6">
    <source>
        <dbReference type="EMBL" id="CAH9127944.1"/>
    </source>
</evidence>
<protein>
    <recommendedName>
        <fullName evidence="5">DUF4005 domain-containing protein</fullName>
    </recommendedName>
</protein>
<gene>
    <name evidence="6" type="ORF">CEPIT_LOCUS28715</name>
</gene>
<dbReference type="EMBL" id="CAMAPF010000948">
    <property type="protein sequence ID" value="CAH9127944.1"/>
    <property type="molecule type" value="Genomic_DNA"/>
</dbReference>
<comment type="subunit">
    <text evidence="3">Binds to multiple calmodulin (CaM) in the presence of Ca(2+) and CaM-like proteins.</text>
</comment>
<organism evidence="6 7">
    <name type="scientific">Cuscuta epithymum</name>
    <dbReference type="NCBI Taxonomy" id="186058"/>
    <lineage>
        <taxon>Eukaryota</taxon>
        <taxon>Viridiplantae</taxon>
        <taxon>Streptophyta</taxon>
        <taxon>Embryophyta</taxon>
        <taxon>Tracheophyta</taxon>
        <taxon>Spermatophyta</taxon>
        <taxon>Magnoliopsida</taxon>
        <taxon>eudicotyledons</taxon>
        <taxon>Gunneridae</taxon>
        <taxon>Pentapetalae</taxon>
        <taxon>asterids</taxon>
        <taxon>lamiids</taxon>
        <taxon>Solanales</taxon>
        <taxon>Convolvulaceae</taxon>
        <taxon>Cuscuteae</taxon>
        <taxon>Cuscuta</taxon>
        <taxon>Cuscuta subgen. Cuscuta</taxon>
    </lineage>
</organism>
<keyword evidence="1" id="KW-0112">Calmodulin-binding</keyword>
<accession>A0AAV0EXD5</accession>
<reference evidence="6" key="1">
    <citation type="submission" date="2022-07" db="EMBL/GenBank/DDBJ databases">
        <authorList>
            <person name="Macas J."/>
            <person name="Novak P."/>
            <person name="Neumann P."/>
        </authorList>
    </citation>
    <scope>NUCLEOTIDE SEQUENCE</scope>
</reference>
<evidence type="ECO:0000256" key="3">
    <source>
        <dbReference type="ARBA" id="ARBA00024378"/>
    </source>
</evidence>
<dbReference type="PROSITE" id="PS50096">
    <property type="entry name" value="IQ"/>
    <property type="match status" value="2"/>
</dbReference>
<keyword evidence="7" id="KW-1185">Reference proteome</keyword>
<dbReference type="GO" id="GO:0005516">
    <property type="term" value="F:calmodulin binding"/>
    <property type="evidence" value="ECO:0007669"/>
    <property type="project" value="UniProtKB-KW"/>
</dbReference>
<dbReference type="PANTHER" id="PTHR32295">
    <property type="entry name" value="IQ-DOMAIN 5-RELATED"/>
    <property type="match status" value="1"/>
</dbReference>
<feature type="domain" description="DUF4005" evidence="5">
    <location>
        <begin position="264"/>
        <end position="309"/>
    </location>
</feature>
<evidence type="ECO:0000256" key="4">
    <source>
        <dbReference type="SAM" id="MobiDB-lite"/>
    </source>
</evidence>
<evidence type="ECO:0000256" key="1">
    <source>
        <dbReference type="ARBA" id="ARBA00022860"/>
    </source>
</evidence>
<proteinExistence type="inferred from homology"/>
<dbReference type="Gene3D" id="1.20.5.190">
    <property type="match status" value="1"/>
</dbReference>
<feature type="region of interest" description="Disordered" evidence="4">
    <location>
        <begin position="342"/>
        <end position="363"/>
    </location>
</feature>
<evidence type="ECO:0000259" key="5">
    <source>
        <dbReference type="Pfam" id="PF13178"/>
    </source>
</evidence>
<name>A0AAV0EXD5_9ASTE</name>
<comment type="similarity">
    <text evidence="2">Belongs to the IQD family.</text>
</comment>
<dbReference type="InterPro" id="IPR025064">
    <property type="entry name" value="DUF4005"/>
</dbReference>
<dbReference type="AlphaFoldDB" id="A0AAV0EXD5"/>
<evidence type="ECO:0000256" key="2">
    <source>
        <dbReference type="ARBA" id="ARBA00024341"/>
    </source>
</evidence>
<sequence>MSKKNNWLTSILKRFFISEAEFRPEKGKRKRWMLGLFSERSKKEAASTSTDNQHKQRQQEDEVPDLFELRILAAIKIQTAFRGYLGRKALRAMKGIVRLQAMVRGQAVRRQAVLTLQRLQSVVDIQSQVRERGYIIANISNEKDIKIDLNSSHKMWDYRAVSKEDANAMSLSKREASFKRERIKEYWLSHRKSTSESEKSKINTRRYWLEDWVDSELAKIEEDGKALDGVCTSGGIREMSSLVSPRAQNGGRRLSFHHHHKRQHSISVASSPAAANNTMQQQLPAYMASTKSVEAKARSMSTPRLRPMHHFDLYSTTSDNDSPFKYKYKLSPVIRNEARATKNSSMVGGRHHRSSFTQRLLHS</sequence>
<dbReference type="InterPro" id="IPR000048">
    <property type="entry name" value="IQ_motif_EF-hand-BS"/>
</dbReference>
<evidence type="ECO:0000313" key="7">
    <source>
        <dbReference type="Proteomes" id="UP001152523"/>
    </source>
</evidence>
<dbReference type="Pfam" id="PF13178">
    <property type="entry name" value="DUF4005"/>
    <property type="match status" value="1"/>
</dbReference>
<dbReference type="Proteomes" id="UP001152523">
    <property type="component" value="Unassembled WGS sequence"/>
</dbReference>
<comment type="caution">
    <text evidence="6">The sequence shown here is derived from an EMBL/GenBank/DDBJ whole genome shotgun (WGS) entry which is preliminary data.</text>
</comment>